<protein>
    <submittedName>
        <fullName evidence="1">Uncharacterized protein</fullName>
    </submittedName>
</protein>
<dbReference type="RefSeq" id="XP_004357410.1">
    <property type="nucleotide sequence ID" value="XM_004357354.1"/>
</dbReference>
<dbReference type="KEGG" id="dfa:DFA_02688"/>
<proteinExistence type="predicted"/>
<keyword evidence="2" id="KW-1185">Reference proteome</keyword>
<dbReference type="Proteomes" id="UP000007797">
    <property type="component" value="Unassembled WGS sequence"/>
</dbReference>
<name>F4Q034_CACFS</name>
<dbReference type="AlphaFoldDB" id="F4Q034"/>
<dbReference type="EMBL" id="GL883017">
    <property type="protein sequence ID" value="EGG18948.1"/>
    <property type="molecule type" value="Genomic_DNA"/>
</dbReference>
<gene>
    <name evidence="1" type="ORF">DFA_02688</name>
</gene>
<reference evidence="2" key="1">
    <citation type="journal article" date="2011" name="Genome Res.">
        <title>Phylogeny-wide analysis of social amoeba genomes highlights ancient origins for complex intercellular communication.</title>
        <authorList>
            <person name="Heidel A.J."/>
            <person name="Lawal H.M."/>
            <person name="Felder M."/>
            <person name="Schilde C."/>
            <person name="Helps N.R."/>
            <person name="Tunggal B."/>
            <person name="Rivero F."/>
            <person name="John U."/>
            <person name="Schleicher M."/>
            <person name="Eichinger L."/>
            <person name="Platzer M."/>
            <person name="Noegel A.A."/>
            <person name="Schaap P."/>
            <person name="Gloeckner G."/>
        </authorList>
    </citation>
    <scope>NUCLEOTIDE SEQUENCE [LARGE SCALE GENOMIC DNA]</scope>
    <source>
        <strain evidence="2">SH3</strain>
    </source>
</reference>
<evidence type="ECO:0000313" key="1">
    <source>
        <dbReference type="EMBL" id="EGG18948.1"/>
    </source>
</evidence>
<accession>F4Q034</accession>
<organism evidence="1 2">
    <name type="scientific">Cavenderia fasciculata</name>
    <name type="common">Slime mold</name>
    <name type="synonym">Dictyostelium fasciculatum</name>
    <dbReference type="NCBI Taxonomy" id="261658"/>
    <lineage>
        <taxon>Eukaryota</taxon>
        <taxon>Amoebozoa</taxon>
        <taxon>Evosea</taxon>
        <taxon>Eumycetozoa</taxon>
        <taxon>Dictyostelia</taxon>
        <taxon>Acytosteliales</taxon>
        <taxon>Cavenderiaceae</taxon>
        <taxon>Cavenderia</taxon>
    </lineage>
</organism>
<evidence type="ECO:0000313" key="2">
    <source>
        <dbReference type="Proteomes" id="UP000007797"/>
    </source>
</evidence>
<dbReference type="GeneID" id="14870917"/>
<sequence length="339" mass="38988">MDTVQVLNVISIMVLRKLFTFVHRDKYGCGSCSLPSGIDEATFRNALQGIPALLGIKDGQSYLKITDQVNHKGSCYRNDFLMEFQHDGKYLVPLGSNHGEIYKINIEIDGKKHWSPYEYLKKDRFLLDWLKVNQNQILLRISFQFIDLHCGDLPKLVSKVIEEVVSSRIVIYLSDNLYREMPIFMETKDVFHIFNGNDQLKSSFSLVEKNVSFKDKIDNYISSQESNTKTNVQSTPFEHVDSEFFDLLTDQINFQVITGLEKEIVMVLVKVDPTSLQVFLMNSSDCFNSFLESIIVDKKVFLHTYQSTYESIANIICGYRDSLSNDPVLELTTLFETLS</sequence>